<organism evidence="1 2">
    <name type="scientific">Synaphobranchus kaupii</name>
    <name type="common">Kaup's arrowtooth eel</name>
    <dbReference type="NCBI Taxonomy" id="118154"/>
    <lineage>
        <taxon>Eukaryota</taxon>
        <taxon>Metazoa</taxon>
        <taxon>Chordata</taxon>
        <taxon>Craniata</taxon>
        <taxon>Vertebrata</taxon>
        <taxon>Euteleostomi</taxon>
        <taxon>Actinopterygii</taxon>
        <taxon>Neopterygii</taxon>
        <taxon>Teleostei</taxon>
        <taxon>Anguilliformes</taxon>
        <taxon>Synaphobranchidae</taxon>
        <taxon>Synaphobranchus</taxon>
    </lineage>
</organism>
<reference evidence="1" key="1">
    <citation type="journal article" date="2023" name="Science">
        <title>Genome structures resolve the early diversification of teleost fishes.</title>
        <authorList>
            <person name="Parey E."/>
            <person name="Louis A."/>
            <person name="Montfort J."/>
            <person name="Bouchez O."/>
            <person name="Roques C."/>
            <person name="Iampietro C."/>
            <person name="Lluch J."/>
            <person name="Castinel A."/>
            <person name="Donnadieu C."/>
            <person name="Desvignes T."/>
            <person name="Floi Bucao C."/>
            <person name="Jouanno E."/>
            <person name="Wen M."/>
            <person name="Mejri S."/>
            <person name="Dirks R."/>
            <person name="Jansen H."/>
            <person name="Henkel C."/>
            <person name="Chen W.J."/>
            <person name="Zahm M."/>
            <person name="Cabau C."/>
            <person name="Klopp C."/>
            <person name="Thompson A.W."/>
            <person name="Robinson-Rechavi M."/>
            <person name="Braasch I."/>
            <person name="Lecointre G."/>
            <person name="Bobe J."/>
            <person name="Postlethwait J.H."/>
            <person name="Berthelot C."/>
            <person name="Roest Crollius H."/>
            <person name="Guiguen Y."/>
        </authorList>
    </citation>
    <scope>NUCLEOTIDE SEQUENCE</scope>
    <source>
        <strain evidence="1">WJC10195</strain>
    </source>
</reference>
<sequence length="118" mass="12095">MKNGLGGGVIVPPSAVADGSCGEGIAAAEVNWAPSGGRTGVESNLLKLLGRGGLSVQSKAILDKITRTGGKIAGAQQRSISQLYEKSTLNLALRIPPPTHCSLNTPPFPLDAGFVCHY</sequence>
<accession>A0A9Q1J312</accession>
<protein>
    <submittedName>
        <fullName evidence="1">Uncharacterized protein</fullName>
    </submittedName>
</protein>
<proteinExistence type="predicted"/>
<dbReference type="Proteomes" id="UP001152622">
    <property type="component" value="Chromosome 4"/>
</dbReference>
<comment type="caution">
    <text evidence="1">The sequence shown here is derived from an EMBL/GenBank/DDBJ whole genome shotgun (WGS) entry which is preliminary data.</text>
</comment>
<evidence type="ECO:0000313" key="2">
    <source>
        <dbReference type="Proteomes" id="UP001152622"/>
    </source>
</evidence>
<name>A0A9Q1J312_SYNKA</name>
<dbReference type="EMBL" id="JAINUF010000004">
    <property type="protein sequence ID" value="KAJ8363815.1"/>
    <property type="molecule type" value="Genomic_DNA"/>
</dbReference>
<evidence type="ECO:0000313" key="1">
    <source>
        <dbReference type="EMBL" id="KAJ8363815.1"/>
    </source>
</evidence>
<gene>
    <name evidence="1" type="ORF">SKAU_G00126460</name>
</gene>
<keyword evidence="2" id="KW-1185">Reference proteome</keyword>
<dbReference type="AlphaFoldDB" id="A0A9Q1J312"/>